<dbReference type="RefSeq" id="WP_093515978.1">
    <property type="nucleotide sequence ID" value="NZ_FOIJ01000001.1"/>
</dbReference>
<feature type="chain" id="PRO_5011778132" description="Serine/threonine protein kinase" evidence="1">
    <location>
        <begin position="24"/>
        <end position="165"/>
    </location>
</feature>
<proteinExistence type="predicted"/>
<reference evidence="3" key="1">
    <citation type="submission" date="2016-10" db="EMBL/GenBank/DDBJ databases">
        <authorList>
            <person name="Varghese N."/>
            <person name="Submissions S."/>
        </authorList>
    </citation>
    <scope>NUCLEOTIDE SEQUENCE [LARGE SCALE GENOMIC DNA]</scope>
    <source>
        <strain evidence="3">DSM 16858</strain>
    </source>
</reference>
<dbReference type="Proteomes" id="UP000199181">
    <property type="component" value="Unassembled WGS sequence"/>
</dbReference>
<protein>
    <recommendedName>
        <fullName evidence="4">Serine/threonine protein kinase</fullName>
    </recommendedName>
</protein>
<name>A0A1I0B916_9BACT</name>
<evidence type="ECO:0008006" key="4">
    <source>
        <dbReference type="Google" id="ProtNLM"/>
    </source>
</evidence>
<feature type="signal peptide" evidence="1">
    <location>
        <begin position="1"/>
        <end position="23"/>
    </location>
</feature>
<dbReference type="PROSITE" id="PS51257">
    <property type="entry name" value="PROKAR_LIPOPROTEIN"/>
    <property type="match status" value="1"/>
</dbReference>
<gene>
    <name evidence="2" type="ORF">SAMN05443639_101937</name>
</gene>
<sequence length="165" mass="17950">MSVNKRVLWCFTLLLVTSSGCPATGTGGVALRPDGTPGPEKCSEEALKAMRYLRLSVGDAALVELDMNQDDVSPITLYDGPIESMLEGNLGVLESPTRLYGRVWTRGQQAVIRYYEAKPPDGDRVPICAVARSSKGQLRKHPDSKPGTAILDFSSSMAFIVDEFR</sequence>
<keyword evidence="3" id="KW-1185">Reference proteome</keyword>
<accession>A0A1I0B916</accession>
<dbReference type="EMBL" id="FOIJ01000001">
    <property type="protein sequence ID" value="SET02642.1"/>
    <property type="molecule type" value="Genomic_DNA"/>
</dbReference>
<evidence type="ECO:0000313" key="3">
    <source>
        <dbReference type="Proteomes" id="UP000199181"/>
    </source>
</evidence>
<organism evidence="2 3">
    <name type="scientific">Stigmatella erecta</name>
    <dbReference type="NCBI Taxonomy" id="83460"/>
    <lineage>
        <taxon>Bacteria</taxon>
        <taxon>Pseudomonadati</taxon>
        <taxon>Myxococcota</taxon>
        <taxon>Myxococcia</taxon>
        <taxon>Myxococcales</taxon>
        <taxon>Cystobacterineae</taxon>
        <taxon>Archangiaceae</taxon>
        <taxon>Stigmatella</taxon>
    </lineage>
</organism>
<evidence type="ECO:0000256" key="1">
    <source>
        <dbReference type="SAM" id="SignalP"/>
    </source>
</evidence>
<keyword evidence="1" id="KW-0732">Signal</keyword>
<evidence type="ECO:0000313" key="2">
    <source>
        <dbReference type="EMBL" id="SET02642.1"/>
    </source>
</evidence>
<dbReference type="AlphaFoldDB" id="A0A1I0B916"/>